<gene>
    <name evidence="2" type="ORF">SK128_023991</name>
</gene>
<feature type="compositionally biased region" description="Low complexity" evidence="1">
    <location>
        <begin position="135"/>
        <end position="163"/>
    </location>
</feature>
<comment type="caution">
    <text evidence="2">The sequence shown here is derived from an EMBL/GenBank/DDBJ whole genome shotgun (WGS) entry which is preliminary data.</text>
</comment>
<reference evidence="2 3" key="1">
    <citation type="submission" date="2023-11" db="EMBL/GenBank/DDBJ databases">
        <title>Halocaridina rubra genome assembly.</title>
        <authorList>
            <person name="Smith C."/>
        </authorList>
    </citation>
    <scope>NUCLEOTIDE SEQUENCE [LARGE SCALE GENOMIC DNA]</scope>
    <source>
        <strain evidence="2">EP-1</strain>
        <tissue evidence="2">Whole</tissue>
    </source>
</reference>
<dbReference type="AlphaFoldDB" id="A0AAN8WLU9"/>
<feature type="compositionally biased region" description="Basic and acidic residues" evidence="1">
    <location>
        <begin position="164"/>
        <end position="175"/>
    </location>
</feature>
<feature type="region of interest" description="Disordered" evidence="1">
    <location>
        <begin position="1"/>
        <end position="54"/>
    </location>
</feature>
<organism evidence="2 3">
    <name type="scientific">Halocaridina rubra</name>
    <name type="common">Hawaiian red shrimp</name>
    <dbReference type="NCBI Taxonomy" id="373956"/>
    <lineage>
        <taxon>Eukaryota</taxon>
        <taxon>Metazoa</taxon>
        <taxon>Ecdysozoa</taxon>
        <taxon>Arthropoda</taxon>
        <taxon>Crustacea</taxon>
        <taxon>Multicrustacea</taxon>
        <taxon>Malacostraca</taxon>
        <taxon>Eumalacostraca</taxon>
        <taxon>Eucarida</taxon>
        <taxon>Decapoda</taxon>
        <taxon>Pleocyemata</taxon>
        <taxon>Caridea</taxon>
        <taxon>Atyoidea</taxon>
        <taxon>Atyidae</taxon>
        <taxon>Halocaridina</taxon>
    </lineage>
</organism>
<feature type="compositionally biased region" description="Basic residues" evidence="1">
    <location>
        <begin position="119"/>
        <end position="134"/>
    </location>
</feature>
<proteinExistence type="predicted"/>
<evidence type="ECO:0000256" key="1">
    <source>
        <dbReference type="SAM" id="MobiDB-lite"/>
    </source>
</evidence>
<protein>
    <submittedName>
        <fullName evidence="2">Uncharacterized protein</fullName>
    </submittedName>
</protein>
<dbReference type="EMBL" id="JAXCGZ010023215">
    <property type="protein sequence ID" value="KAK7015489.1"/>
    <property type="molecule type" value="Genomic_DNA"/>
</dbReference>
<feature type="region of interest" description="Disordered" evidence="1">
    <location>
        <begin position="93"/>
        <end position="175"/>
    </location>
</feature>
<feature type="non-terminal residue" evidence="2">
    <location>
        <position position="1"/>
    </location>
</feature>
<sequence>QVHPADLGVCGGAPYARRSLERGGGGGGGRRPKSPPVSPTTHATAYPPSTTPPHIAYPITPNLCVTAGKIEFITPPDSTLSSTASRCSTLKLSPTIHHTKDEKISPTYAHPYNTTSHAPVHHRPPAAGRHHQHQNQHQNLQNGSATSPLSTLSKSSTTGSYSSPREHEGKNKEDA</sequence>
<name>A0AAN8WLU9_HALRR</name>
<keyword evidence="3" id="KW-1185">Reference proteome</keyword>
<evidence type="ECO:0000313" key="2">
    <source>
        <dbReference type="EMBL" id="KAK7015489.1"/>
    </source>
</evidence>
<evidence type="ECO:0000313" key="3">
    <source>
        <dbReference type="Proteomes" id="UP001381693"/>
    </source>
</evidence>
<accession>A0AAN8WLU9</accession>
<dbReference type="Proteomes" id="UP001381693">
    <property type="component" value="Unassembled WGS sequence"/>
</dbReference>